<dbReference type="InterPro" id="IPR011013">
    <property type="entry name" value="Gal_mutarotase_sf_dom"/>
</dbReference>
<dbReference type="EMBL" id="SLXQ01000001">
    <property type="protein sequence ID" value="TCP56530.1"/>
    <property type="molecule type" value="Genomic_DNA"/>
</dbReference>
<dbReference type="OrthoDB" id="4739604at2"/>
<dbReference type="InterPro" id="IPR014718">
    <property type="entry name" value="GH-type_carb-bd"/>
</dbReference>
<dbReference type="SUPFAM" id="SSF74650">
    <property type="entry name" value="Galactose mutarotase-like"/>
    <property type="match status" value="1"/>
</dbReference>
<accession>A0A4R2R1G5</accession>
<dbReference type="Pfam" id="PF01263">
    <property type="entry name" value="Aldose_epim"/>
    <property type="match status" value="1"/>
</dbReference>
<dbReference type="GO" id="GO:0006006">
    <property type="term" value="P:glucose metabolic process"/>
    <property type="evidence" value="ECO:0007669"/>
    <property type="project" value="TreeGrafter"/>
</dbReference>
<protein>
    <submittedName>
        <fullName evidence="1">Aldose 1-epimerase</fullName>
    </submittedName>
</protein>
<dbReference type="Gene3D" id="2.70.98.10">
    <property type="match status" value="1"/>
</dbReference>
<dbReference type="RefSeq" id="WP_132875122.1">
    <property type="nucleotide sequence ID" value="NZ_SLXQ01000001.1"/>
</dbReference>
<dbReference type="GO" id="GO:0033499">
    <property type="term" value="P:galactose catabolic process via UDP-galactose, Leloir pathway"/>
    <property type="evidence" value="ECO:0007669"/>
    <property type="project" value="TreeGrafter"/>
</dbReference>
<keyword evidence="2" id="KW-1185">Reference proteome</keyword>
<dbReference type="PANTHER" id="PTHR10091:SF0">
    <property type="entry name" value="GALACTOSE MUTAROTASE"/>
    <property type="match status" value="1"/>
</dbReference>
<gene>
    <name evidence="1" type="ORF">EV191_101473</name>
</gene>
<proteinExistence type="predicted"/>
<organism evidence="1 2">
    <name type="scientific">Tamaricihabitans halophyticus</name>
    <dbReference type="NCBI Taxonomy" id="1262583"/>
    <lineage>
        <taxon>Bacteria</taxon>
        <taxon>Bacillati</taxon>
        <taxon>Actinomycetota</taxon>
        <taxon>Actinomycetes</taxon>
        <taxon>Pseudonocardiales</taxon>
        <taxon>Pseudonocardiaceae</taxon>
        <taxon>Tamaricihabitans</taxon>
    </lineage>
</organism>
<reference evidence="1 2" key="1">
    <citation type="submission" date="2019-03" db="EMBL/GenBank/DDBJ databases">
        <title>Genomic Encyclopedia of Type Strains, Phase IV (KMG-IV): sequencing the most valuable type-strain genomes for metagenomic binning, comparative biology and taxonomic classification.</title>
        <authorList>
            <person name="Goeker M."/>
        </authorList>
    </citation>
    <scope>NUCLEOTIDE SEQUENCE [LARGE SCALE GENOMIC DNA]</scope>
    <source>
        <strain evidence="1 2">DSM 45765</strain>
    </source>
</reference>
<dbReference type="GO" id="GO:0030246">
    <property type="term" value="F:carbohydrate binding"/>
    <property type="evidence" value="ECO:0007669"/>
    <property type="project" value="InterPro"/>
</dbReference>
<dbReference type="GO" id="GO:0004034">
    <property type="term" value="F:aldose 1-epimerase activity"/>
    <property type="evidence" value="ECO:0007669"/>
    <property type="project" value="TreeGrafter"/>
</dbReference>
<dbReference type="AlphaFoldDB" id="A0A4R2R1G5"/>
<name>A0A4R2R1G5_9PSEU</name>
<dbReference type="Proteomes" id="UP000294911">
    <property type="component" value="Unassembled WGS sequence"/>
</dbReference>
<sequence length="300" mass="32603">MSELVRIRRGTAVAEVSVLGASLRGFWQADRAYVVDRNAAGELPSAGKVMVPWPNRVAGGRWEHLGRARQLEITEPARGNAIHGLAGAHAWTVIRHEREHVQLSTVVPEQPGWPVPLRVSVHYSLDEHGLRVRHQLDNLGAQQVPVGLGTHPYLRADADAVLRVAAPSYQPSDPATMLPEGAPRPVDGTAYDLRAGAAVATLRGLGLDNAFGRCEPDDDGFVRHTLRGAAGGARLWADPAFRWVHVFIWRPESGDFALAVEPMTCPPDALNSGVDLRILAPGEKWRVNWGIEPFALSVLS</sequence>
<comment type="caution">
    <text evidence="1">The sequence shown here is derived from an EMBL/GenBank/DDBJ whole genome shotgun (WGS) entry which is preliminary data.</text>
</comment>
<dbReference type="PANTHER" id="PTHR10091">
    <property type="entry name" value="ALDOSE-1-EPIMERASE"/>
    <property type="match status" value="1"/>
</dbReference>
<dbReference type="InterPro" id="IPR008183">
    <property type="entry name" value="Aldose_1/G6P_1-epimerase"/>
</dbReference>
<evidence type="ECO:0000313" key="1">
    <source>
        <dbReference type="EMBL" id="TCP56530.1"/>
    </source>
</evidence>
<evidence type="ECO:0000313" key="2">
    <source>
        <dbReference type="Proteomes" id="UP000294911"/>
    </source>
</evidence>